<dbReference type="InterPro" id="IPR013685">
    <property type="entry name" value="POTRA_FtsQ_type"/>
</dbReference>
<dbReference type="AlphaFoldDB" id="A0A926E049"/>
<feature type="compositionally biased region" description="Low complexity" evidence="8">
    <location>
        <begin position="354"/>
        <end position="363"/>
    </location>
</feature>
<dbReference type="PANTHER" id="PTHR37820">
    <property type="entry name" value="CELL DIVISION PROTEIN DIVIB"/>
    <property type="match status" value="1"/>
</dbReference>
<sequence length="394" mass="43745">MQDTRKKNRTARPGRRENVYEAQQQSRARTQKRHKRKRRRSYLALYLTVLVVMLAVGLVLIFTVFFKVLTIETEGLTRYDEDQVIASSGIVEGVNLFRINRPAVEEKLVQSYSYFESVHLRYKLPDQVTIQVTEAEPVGAIRQGETFLLISDAGRVLESAVTEPPPQVVQIKGFNALSIETGDTLWGMLERMQKSAEKAAAIKPEDTAETRAAKTATKQANDQVIGNIKSRVAMLDAYFAAARETGFDETTVIDLSDQFNLIANLGDGIVVEFGSEAELAYKMQMVQAVLAEQDEGFEGRIDASKPGRAGVRRMSREEMEMTPDEYAEYLYEQAASAAPENGEEAGLPDGEDIPSSQQEPSAPSEDEPPPQAEPESSQEEPVDGLDSQGLPEIY</sequence>
<gene>
    <name evidence="11" type="ORF">H8711_09455</name>
</gene>
<dbReference type="GO" id="GO:0051301">
    <property type="term" value="P:cell division"/>
    <property type="evidence" value="ECO:0007669"/>
    <property type="project" value="UniProtKB-KW"/>
</dbReference>
<evidence type="ECO:0000256" key="2">
    <source>
        <dbReference type="ARBA" id="ARBA00022475"/>
    </source>
</evidence>
<keyword evidence="3" id="KW-0132">Cell division</keyword>
<evidence type="ECO:0000313" key="12">
    <source>
        <dbReference type="Proteomes" id="UP000653127"/>
    </source>
</evidence>
<evidence type="ECO:0000256" key="4">
    <source>
        <dbReference type="ARBA" id="ARBA00022692"/>
    </source>
</evidence>
<keyword evidence="12" id="KW-1185">Reference proteome</keyword>
<keyword evidence="4 9" id="KW-0812">Transmembrane</keyword>
<comment type="subcellular location">
    <subcellularLocation>
        <location evidence="1">Membrane</location>
    </subcellularLocation>
</comment>
<evidence type="ECO:0000256" key="3">
    <source>
        <dbReference type="ARBA" id="ARBA00022618"/>
    </source>
</evidence>
<dbReference type="InterPro" id="IPR034746">
    <property type="entry name" value="POTRA"/>
</dbReference>
<feature type="domain" description="POTRA" evidence="10">
    <location>
        <begin position="66"/>
        <end position="135"/>
    </location>
</feature>
<evidence type="ECO:0000256" key="9">
    <source>
        <dbReference type="SAM" id="Phobius"/>
    </source>
</evidence>
<evidence type="ECO:0000259" key="10">
    <source>
        <dbReference type="PROSITE" id="PS51779"/>
    </source>
</evidence>
<feature type="region of interest" description="Disordered" evidence="8">
    <location>
        <begin position="1"/>
        <end position="35"/>
    </location>
</feature>
<protein>
    <submittedName>
        <fullName evidence="11">FtsQ-type POTRA domain-containing protein</fullName>
    </submittedName>
</protein>
<dbReference type="GO" id="GO:0005886">
    <property type="term" value="C:plasma membrane"/>
    <property type="evidence" value="ECO:0007669"/>
    <property type="project" value="TreeGrafter"/>
</dbReference>
<feature type="transmembrane region" description="Helical" evidence="9">
    <location>
        <begin position="42"/>
        <end position="66"/>
    </location>
</feature>
<accession>A0A926E049</accession>
<evidence type="ECO:0000256" key="7">
    <source>
        <dbReference type="ARBA" id="ARBA00023306"/>
    </source>
</evidence>
<dbReference type="Pfam" id="PF08478">
    <property type="entry name" value="POTRA_1"/>
    <property type="match status" value="1"/>
</dbReference>
<dbReference type="RefSeq" id="WP_249283227.1">
    <property type="nucleotide sequence ID" value="NZ_JACRST010000014.1"/>
</dbReference>
<keyword evidence="5 9" id="KW-1133">Transmembrane helix</keyword>
<evidence type="ECO:0000256" key="6">
    <source>
        <dbReference type="ARBA" id="ARBA00023136"/>
    </source>
</evidence>
<evidence type="ECO:0000256" key="8">
    <source>
        <dbReference type="SAM" id="MobiDB-lite"/>
    </source>
</evidence>
<dbReference type="EMBL" id="JACRST010000014">
    <property type="protein sequence ID" value="MBC8547153.1"/>
    <property type="molecule type" value="Genomic_DNA"/>
</dbReference>
<keyword evidence="7" id="KW-0131">Cell cycle</keyword>
<dbReference type="Proteomes" id="UP000653127">
    <property type="component" value="Unassembled WGS sequence"/>
</dbReference>
<reference evidence="11" key="1">
    <citation type="submission" date="2020-08" db="EMBL/GenBank/DDBJ databases">
        <title>Genome public.</title>
        <authorList>
            <person name="Liu C."/>
            <person name="Sun Q."/>
        </authorList>
    </citation>
    <scope>NUCLEOTIDE SEQUENCE</scope>
    <source>
        <strain evidence="11">NSJ-31</strain>
    </source>
</reference>
<organism evidence="11 12">
    <name type="scientific">Ligaoa zhengdingensis</name>
    <dbReference type="NCBI Taxonomy" id="2763658"/>
    <lineage>
        <taxon>Bacteria</taxon>
        <taxon>Bacillati</taxon>
        <taxon>Bacillota</taxon>
        <taxon>Clostridia</taxon>
        <taxon>Eubacteriales</taxon>
        <taxon>Oscillospiraceae</taxon>
        <taxon>Ligaoa</taxon>
    </lineage>
</organism>
<evidence type="ECO:0000313" key="11">
    <source>
        <dbReference type="EMBL" id="MBC8547153.1"/>
    </source>
</evidence>
<keyword evidence="2" id="KW-1003">Cell membrane</keyword>
<dbReference type="InterPro" id="IPR050487">
    <property type="entry name" value="FtsQ_DivIB"/>
</dbReference>
<evidence type="ECO:0000256" key="5">
    <source>
        <dbReference type="ARBA" id="ARBA00022989"/>
    </source>
</evidence>
<dbReference type="Gene3D" id="3.10.20.310">
    <property type="entry name" value="membrane protein fhac"/>
    <property type="match status" value="1"/>
</dbReference>
<proteinExistence type="predicted"/>
<feature type="compositionally biased region" description="Basic residues" evidence="8">
    <location>
        <begin position="1"/>
        <end position="13"/>
    </location>
</feature>
<name>A0A926E049_9FIRM</name>
<comment type="caution">
    <text evidence="11">The sequence shown here is derived from an EMBL/GenBank/DDBJ whole genome shotgun (WGS) entry which is preliminary data.</text>
</comment>
<dbReference type="PANTHER" id="PTHR37820:SF1">
    <property type="entry name" value="CELL DIVISION PROTEIN FTSQ"/>
    <property type="match status" value="1"/>
</dbReference>
<keyword evidence="6 9" id="KW-0472">Membrane</keyword>
<evidence type="ECO:0000256" key="1">
    <source>
        <dbReference type="ARBA" id="ARBA00004370"/>
    </source>
</evidence>
<feature type="region of interest" description="Disordered" evidence="8">
    <location>
        <begin position="334"/>
        <end position="394"/>
    </location>
</feature>
<dbReference type="PROSITE" id="PS51779">
    <property type="entry name" value="POTRA"/>
    <property type="match status" value="1"/>
</dbReference>